<evidence type="ECO:0000256" key="1">
    <source>
        <dbReference type="ARBA" id="ARBA00022723"/>
    </source>
</evidence>
<dbReference type="EC" id="3.5.4.2" evidence="4"/>
<feature type="binding site" evidence="4">
    <location>
        <position position="53"/>
    </location>
    <ligand>
        <name>Zn(2+)</name>
        <dbReference type="ChEBI" id="CHEBI:29105"/>
        <note>catalytic</note>
    </ligand>
</feature>
<comment type="caution">
    <text evidence="7">The sequence shown here is derived from an EMBL/GenBank/DDBJ whole genome shotgun (WGS) entry which is preliminary data.</text>
</comment>
<comment type="similarity">
    <text evidence="4">Belongs to the metallo-dependent hydrolases superfamily. Adenosine and AMP deaminases family. Adenine deaminase type 2 subfamily.</text>
</comment>
<dbReference type="RefSeq" id="WP_267221091.1">
    <property type="nucleotide sequence ID" value="NZ_JAPCWC010000009.1"/>
</dbReference>
<evidence type="ECO:0000256" key="5">
    <source>
        <dbReference type="SAM" id="SignalP"/>
    </source>
</evidence>
<dbReference type="PANTHER" id="PTHR43114">
    <property type="entry name" value="ADENINE DEAMINASE"/>
    <property type="match status" value="1"/>
</dbReference>
<dbReference type="GO" id="GO:0016787">
    <property type="term" value="F:hydrolase activity"/>
    <property type="evidence" value="ECO:0007669"/>
    <property type="project" value="UniProtKB-KW"/>
</dbReference>
<dbReference type="Proteomes" id="UP001589858">
    <property type="component" value="Unassembled WGS sequence"/>
</dbReference>
<feature type="binding site" evidence="4">
    <location>
        <position position="231"/>
    </location>
    <ligand>
        <name>Zn(2+)</name>
        <dbReference type="ChEBI" id="CHEBI:29105"/>
        <note>catalytic</note>
    </ligand>
</feature>
<dbReference type="SUPFAM" id="SSF51556">
    <property type="entry name" value="Metallo-dependent hydrolases"/>
    <property type="match status" value="1"/>
</dbReference>
<dbReference type="InterPro" id="IPR028892">
    <property type="entry name" value="ADE"/>
</dbReference>
<evidence type="ECO:0000256" key="2">
    <source>
        <dbReference type="ARBA" id="ARBA00022801"/>
    </source>
</evidence>
<dbReference type="Pfam" id="PF00962">
    <property type="entry name" value="A_deaminase"/>
    <property type="match status" value="1"/>
</dbReference>
<evidence type="ECO:0000259" key="6">
    <source>
        <dbReference type="Pfam" id="PF00962"/>
    </source>
</evidence>
<reference evidence="7 8" key="1">
    <citation type="submission" date="2024-09" db="EMBL/GenBank/DDBJ databases">
        <authorList>
            <person name="Sun Q."/>
            <person name="Mori K."/>
        </authorList>
    </citation>
    <scope>NUCLEOTIDE SEQUENCE [LARGE SCALE GENOMIC DNA]</scope>
    <source>
        <strain evidence="7 8">CICC 11035S</strain>
    </source>
</reference>
<dbReference type="InterPro" id="IPR006330">
    <property type="entry name" value="Ado/ade_deaminase"/>
</dbReference>
<dbReference type="PROSITE" id="PS51318">
    <property type="entry name" value="TAT"/>
    <property type="match status" value="1"/>
</dbReference>
<keyword evidence="3 4" id="KW-0862">Zinc</keyword>
<dbReference type="EMBL" id="JBHLTM010000081">
    <property type="protein sequence ID" value="MFC0687054.1"/>
    <property type="molecule type" value="Genomic_DNA"/>
</dbReference>
<keyword evidence="2 4" id="KW-0378">Hydrolase</keyword>
<keyword evidence="5" id="KW-0732">Signal</keyword>
<comment type="caution">
    <text evidence="4">Lacks conserved residue(s) required for the propagation of feature annotation.</text>
</comment>
<comment type="function">
    <text evidence="4">Catalyzes the hydrolytic deamination of adenine to hypoxanthine. Plays an important role in the purine salvage pathway and in nitrogen catabolism.</text>
</comment>
<gene>
    <name evidence="7" type="primary">add</name>
    <name evidence="7" type="ORF">ACFFF8_20940</name>
</gene>
<feature type="signal peptide" evidence="5">
    <location>
        <begin position="1"/>
        <end position="22"/>
    </location>
</feature>
<dbReference type="HAMAP" id="MF_01962">
    <property type="entry name" value="Adenine_deaminase"/>
    <property type="match status" value="1"/>
</dbReference>
<comment type="catalytic activity">
    <reaction evidence="4">
        <text>adenine + H2O + H(+) = hypoxanthine + NH4(+)</text>
        <dbReference type="Rhea" id="RHEA:23688"/>
        <dbReference type="ChEBI" id="CHEBI:15377"/>
        <dbReference type="ChEBI" id="CHEBI:15378"/>
        <dbReference type="ChEBI" id="CHEBI:16708"/>
        <dbReference type="ChEBI" id="CHEBI:17368"/>
        <dbReference type="ChEBI" id="CHEBI:28938"/>
        <dbReference type="EC" id="3.5.4.2"/>
    </reaction>
</comment>
<dbReference type="InterPro" id="IPR001365">
    <property type="entry name" value="A_deaminase_dom"/>
</dbReference>
<feature type="domain" description="Adenosine deaminase" evidence="6">
    <location>
        <begin position="46"/>
        <end position="367"/>
    </location>
</feature>
<evidence type="ECO:0000313" key="7">
    <source>
        <dbReference type="EMBL" id="MFC0687054.1"/>
    </source>
</evidence>
<feature type="chain" id="PRO_5046476777" description="Adenine deaminase" evidence="5">
    <location>
        <begin position="23"/>
        <end position="377"/>
    </location>
</feature>
<organism evidence="7 8">
    <name type="scientific">Novosphingobium clariflavum</name>
    <dbReference type="NCBI Taxonomy" id="2029884"/>
    <lineage>
        <taxon>Bacteria</taxon>
        <taxon>Pseudomonadati</taxon>
        <taxon>Pseudomonadota</taxon>
        <taxon>Alphaproteobacteria</taxon>
        <taxon>Sphingomonadales</taxon>
        <taxon>Sphingomonadaceae</taxon>
        <taxon>Novosphingobium</taxon>
    </lineage>
</organism>
<evidence type="ECO:0000313" key="8">
    <source>
        <dbReference type="Proteomes" id="UP001589858"/>
    </source>
</evidence>
<evidence type="ECO:0000256" key="4">
    <source>
        <dbReference type="HAMAP-Rule" id="MF_01962"/>
    </source>
</evidence>
<evidence type="ECO:0000256" key="3">
    <source>
        <dbReference type="ARBA" id="ARBA00022833"/>
    </source>
</evidence>
<keyword evidence="1 4" id="KW-0479">Metal-binding</keyword>
<keyword evidence="8" id="KW-1185">Reference proteome</keyword>
<accession>A0ABV6SE02</accession>
<keyword evidence="4" id="KW-0546">Nucleotide metabolism</keyword>
<dbReference type="InterPro" id="IPR006311">
    <property type="entry name" value="TAT_signal"/>
</dbReference>
<dbReference type="NCBIfam" id="TIGR01430">
    <property type="entry name" value="aden_deam"/>
    <property type="match status" value="1"/>
</dbReference>
<dbReference type="PANTHER" id="PTHR43114:SF7">
    <property type="entry name" value="ADENOSINE DEAMINASE DOMAIN-CONTAINING PROTEIN"/>
    <property type="match status" value="1"/>
</dbReference>
<feature type="binding site" evidence="4">
    <location>
        <position position="313"/>
    </location>
    <ligand>
        <name>Zn(2+)</name>
        <dbReference type="ChEBI" id="CHEBI:29105"/>
        <note>catalytic</note>
    </ligand>
</feature>
<feature type="binding site" evidence="4">
    <location>
        <position position="51"/>
    </location>
    <ligand>
        <name>Zn(2+)</name>
        <dbReference type="ChEBI" id="CHEBI:29105"/>
        <note>catalytic</note>
    </ligand>
</feature>
<proteinExistence type="inferred from homology"/>
<comment type="cofactor">
    <cofactor evidence="4">
        <name>Zn(2+)</name>
        <dbReference type="ChEBI" id="CHEBI:29105"/>
    </cofactor>
    <text evidence="4">Binds 1 zinc ion per subunit.</text>
</comment>
<protein>
    <recommendedName>
        <fullName evidence="4">Adenine deaminase</fullName>
        <shortName evidence="4">ADE</shortName>
        <ecNumber evidence="4">3.5.4.2</ecNumber>
    </recommendedName>
    <alternativeName>
        <fullName evidence="4">Adenine aminohydrolase</fullName>
        <shortName evidence="4">AAH</shortName>
    </alternativeName>
</protein>
<sequence length="377" mass="41242">MLLSRRLFTQAALLVPALPALAGVRALAAPADGAAGDMARFIAAMPKAEYHVHLEGTLEAEMKFALAQRNGVKLPYADVAAMKRSYVYHDLPSFLAIYYDGMNVLLKQQDFYDLAYAYLAKAHAQNVLYAEMFFDPQQHIDRGIAVEAVIEGITQARADAQAKLGIESQLILCFMRDLTADNAMKALDAALPYKDRLVGVGLDSDEKDNPPGKFAAHFAKARAAGLHVTTHCDVNQKDTLGHIREALLDIGVERIDHGGNILQSPELMAIARQRGITFTVCPTFSGQILVNGKPVDVVRGMLDNGLKVTLNSDDPAYMGSEYINEVMVKAQIRSNLTKAELLRIERNAFDAAWIAPERKAAFQARLDAFARAQGVTV</sequence>
<dbReference type="InterPro" id="IPR032466">
    <property type="entry name" value="Metal_Hydrolase"/>
</dbReference>
<name>A0ABV6SE02_9SPHN</name>
<feature type="site" description="Important for catalytic activity" evidence="4">
    <location>
        <position position="257"/>
    </location>
</feature>
<feature type="binding site" evidence="4">
    <location>
        <position position="314"/>
    </location>
    <ligand>
        <name>substrate</name>
    </ligand>
</feature>
<dbReference type="Gene3D" id="3.20.20.140">
    <property type="entry name" value="Metal-dependent hydrolases"/>
    <property type="match status" value="1"/>
</dbReference>